<keyword evidence="5 6" id="KW-0413">Isomerase</keyword>
<dbReference type="Proteomes" id="UP000675880">
    <property type="component" value="Unassembled WGS sequence"/>
</dbReference>
<name>A0ABN7KTT9_9BACT</name>
<dbReference type="Gene3D" id="3.10.50.40">
    <property type="match status" value="1"/>
</dbReference>
<organism evidence="9 10">
    <name type="scientific">Nitrospira defluvii</name>
    <dbReference type="NCBI Taxonomy" id="330214"/>
    <lineage>
        <taxon>Bacteria</taxon>
        <taxon>Pseudomonadati</taxon>
        <taxon>Nitrospirota</taxon>
        <taxon>Nitrospiria</taxon>
        <taxon>Nitrospirales</taxon>
        <taxon>Nitrospiraceae</taxon>
        <taxon>Nitrospira</taxon>
    </lineage>
</organism>
<evidence type="ECO:0000256" key="7">
    <source>
        <dbReference type="SAM" id="SignalP"/>
    </source>
</evidence>
<dbReference type="Pfam" id="PF00639">
    <property type="entry name" value="Rotamase"/>
    <property type="match status" value="1"/>
</dbReference>
<dbReference type="PANTHER" id="PTHR47245:SF1">
    <property type="entry name" value="FOLDASE PROTEIN PRSA"/>
    <property type="match status" value="1"/>
</dbReference>
<evidence type="ECO:0000256" key="1">
    <source>
        <dbReference type="ARBA" id="ARBA00000971"/>
    </source>
</evidence>
<comment type="caution">
    <text evidence="9">The sequence shown here is derived from an EMBL/GenBank/DDBJ whole genome shotgun (WGS) entry which is preliminary data.</text>
</comment>
<keyword evidence="3 7" id="KW-0732">Signal</keyword>
<comment type="catalytic activity">
    <reaction evidence="1">
        <text>[protein]-peptidylproline (omega=180) = [protein]-peptidylproline (omega=0)</text>
        <dbReference type="Rhea" id="RHEA:16237"/>
        <dbReference type="Rhea" id="RHEA-COMP:10747"/>
        <dbReference type="Rhea" id="RHEA-COMP:10748"/>
        <dbReference type="ChEBI" id="CHEBI:83833"/>
        <dbReference type="ChEBI" id="CHEBI:83834"/>
        <dbReference type="EC" id="5.2.1.8"/>
    </reaction>
</comment>
<dbReference type="RefSeq" id="WP_213041080.1">
    <property type="nucleotide sequence ID" value="NZ_CAJNBJ010000001.1"/>
</dbReference>
<dbReference type="Gene3D" id="1.10.8.1040">
    <property type="match status" value="1"/>
</dbReference>
<keyword evidence="4 6" id="KW-0697">Rotamase</keyword>
<feature type="domain" description="PpiC" evidence="8">
    <location>
        <begin position="150"/>
        <end position="240"/>
    </location>
</feature>
<dbReference type="InterPro" id="IPR046357">
    <property type="entry name" value="PPIase_dom_sf"/>
</dbReference>
<evidence type="ECO:0000256" key="6">
    <source>
        <dbReference type="PROSITE-ProRule" id="PRU00278"/>
    </source>
</evidence>
<dbReference type="PROSITE" id="PS51257">
    <property type="entry name" value="PROKAR_LIPOPROTEIN"/>
    <property type="match status" value="1"/>
</dbReference>
<evidence type="ECO:0000256" key="4">
    <source>
        <dbReference type="ARBA" id="ARBA00023110"/>
    </source>
</evidence>
<evidence type="ECO:0000313" key="9">
    <source>
        <dbReference type="EMBL" id="CAE6713085.1"/>
    </source>
</evidence>
<dbReference type="InterPro" id="IPR050245">
    <property type="entry name" value="PrsA_foldase"/>
</dbReference>
<dbReference type="Pfam" id="PF13624">
    <property type="entry name" value="SurA_N_3"/>
    <property type="match status" value="1"/>
</dbReference>
<sequence length="298" mass="34184">MTSRQTTHHSHRHLRLTGAALAFYALGSLSGCAEPPQEEPVIAMINGRSITQAEFDIRWEELSQATRARYEKEGGKRRFLDELIMRELLMQEARKQGIDQSDDIREKTLRYREQLILDELLKDRIKTKVEISKEELDAYLEKHANQLLANPKVQVSVMLLPNVYAARDLKRQVEAGGNFTRFALRYSIDERSRAKGGDLGPYRKGLLEPELDALIPSMHPGVLSDPIKTDKGYYLMKVSPLEPEILQADQATRERLRQELLAEKRRKRLDDVFAELRTGATIRMADAARYVTDEPGRQ</sequence>
<feature type="signal peptide" evidence="7">
    <location>
        <begin position="1"/>
        <end position="33"/>
    </location>
</feature>
<dbReference type="InterPro" id="IPR000297">
    <property type="entry name" value="PPIase_PpiC"/>
</dbReference>
<evidence type="ECO:0000313" key="10">
    <source>
        <dbReference type="Proteomes" id="UP000675880"/>
    </source>
</evidence>
<dbReference type="SUPFAM" id="SSF109998">
    <property type="entry name" value="Triger factor/SurA peptide-binding domain-like"/>
    <property type="match status" value="1"/>
</dbReference>
<evidence type="ECO:0000256" key="5">
    <source>
        <dbReference type="ARBA" id="ARBA00023235"/>
    </source>
</evidence>
<evidence type="ECO:0000256" key="3">
    <source>
        <dbReference type="ARBA" id="ARBA00022729"/>
    </source>
</evidence>
<dbReference type="SUPFAM" id="SSF54534">
    <property type="entry name" value="FKBP-like"/>
    <property type="match status" value="1"/>
</dbReference>
<keyword evidence="10" id="KW-1185">Reference proteome</keyword>
<accession>A0ABN7KTT9</accession>
<evidence type="ECO:0000259" key="8">
    <source>
        <dbReference type="PROSITE" id="PS50198"/>
    </source>
</evidence>
<reference evidence="9 10" key="1">
    <citation type="submission" date="2021-02" db="EMBL/GenBank/DDBJ databases">
        <authorList>
            <person name="Han P."/>
        </authorList>
    </citation>
    <scope>NUCLEOTIDE SEQUENCE [LARGE SCALE GENOMIC DNA]</scope>
    <source>
        <strain evidence="9">Candidatus Nitrospira sp. ZN2</strain>
    </source>
</reference>
<dbReference type="EC" id="5.2.1.8" evidence="2"/>
<gene>
    <name evidence="9" type="ORF">NSPZN2_11316</name>
</gene>
<dbReference type="PANTHER" id="PTHR47245">
    <property type="entry name" value="PEPTIDYLPROLYL ISOMERASE"/>
    <property type="match status" value="1"/>
</dbReference>
<protein>
    <recommendedName>
        <fullName evidence="2">peptidylprolyl isomerase</fullName>
        <ecNumber evidence="2">5.2.1.8</ecNumber>
    </recommendedName>
</protein>
<dbReference type="InterPro" id="IPR027304">
    <property type="entry name" value="Trigger_fact/SurA_dom_sf"/>
</dbReference>
<evidence type="ECO:0000256" key="2">
    <source>
        <dbReference type="ARBA" id="ARBA00013194"/>
    </source>
</evidence>
<dbReference type="PROSITE" id="PS50198">
    <property type="entry name" value="PPIC_PPIASE_2"/>
    <property type="match status" value="1"/>
</dbReference>
<dbReference type="EMBL" id="CAJNBJ010000001">
    <property type="protein sequence ID" value="CAE6713085.1"/>
    <property type="molecule type" value="Genomic_DNA"/>
</dbReference>
<feature type="chain" id="PRO_5046652462" description="peptidylprolyl isomerase" evidence="7">
    <location>
        <begin position="34"/>
        <end position="298"/>
    </location>
</feature>
<proteinExistence type="predicted"/>